<proteinExistence type="predicted"/>
<accession>A0A4U5NWA1</accession>
<evidence type="ECO:0000313" key="1">
    <source>
        <dbReference type="EMBL" id="TKR87580.1"/>
    </source>
</evidence>
<dbReference type="Proteomes" id="UP000298663">
    <property type="component" value="Unassembled WGS sequence"/>
</dbReference>
<name>A0A4U5NWA1_STECR</name>
<reference evidence="1 2" key="1">
    <citation type="journal article" date="2015" name="Genome Biol.">
        <title>Comparative genomics of Steinernema reveals deeply conserved gene regulatory networks.</title>
        <authorList>
            <person name="Dillman A.R."/>
            <person name="Macchietto M."/>
            <person name="Porter C.F."/>
            <person name="Rogers A."/>
            <person name="Williams B."/>
            <person name="Antoshechkin I."/>
            <person name="Lee M.M."/>
            <person name="Goodwin Z."/>
            <person name="Lu X."/>
            <person name="Lewis E.E."/>
            <person name="Goodrich-Blair H."/>
            <person name="Stock S.P."/>
            <person name="Adams B.J."/>
            <person name="Sternberg P.W."/>
            <person name="Mortazavi A."/>
        </authorList>
    </citation>
    <scope>NUCLEOTIDE SEQUENCE [LARGE SCALE GENOMIC DNA]</scope>
    <source>
        <strain evidence="1 2">ALL</strain>
    </source>
</reference>
<sequence>MPAAGSSAAFRPAAKHNHTIHYTAGRVFSRHLLVKSWGFASTEGRKTEPPEGRVPVLITIVHLRRRVGNAVAALISRVMIKKTPGDDARGRQFRAPTAEMEPK</sequence>
<keyword evidence="2" id="KW-1185">Reference proteome</keyword>
<dbReference type="EMBL" id="AZBU02000003">
    <property type="protein sequence ID" value="TKR87580.1"/>
    <property type="molecule type" value="Genomic_DNA"/>
</dbReference>
<comment type="caution">
    <text evidence="1">The sequence shown here is derived from an EMBL/GenBank/DDBJ whole genome shotgun (WGS) entry which is preliminary data.</text>
</comment>
<dbReference type="AlphaFoldDB" id="A0A4U5NWA1"/>
<gene>
    <name evidence="1" type="ORF">L596_011954</name>
</gene>
<reference evidence="1 2" key="2">
    <citation type="journal article" date="2019" name="G3 (Bethesda)">
        <title>Hybrid Assembly of the Genome of the Entomopathogenic Nematode Steinernema carpocapsae Identifies the X-Chromosome.</title>
        <authorList>
            <person name="Serra L."/>
            <person name="Macchietto M."/>
            <person name="Macias-Munoz A."/>
            <person name="McGill C.J."/>
            <person name="Rodriguez I.M."/>
            <person name="Rodriguez B."/>
            <person name="Murad R."/>
            <person name="Mortazavi A."/>
        </authorList>
    </citation>
    <scope>NUCLEOTIDE SEQUENCE [LARGE SCALE GENOMIC DNA]</scope>
    <source>
        <strain evidence="1 2">ALL</strain>
    </source>
</reference>
<organism evidence="1 2">
    <name type="scientific">Steinernema carpocapsae</name>
    <name type="common">Entomopathogenic nematode</name>
    <dbReference type="NCBI Taxonomy" id="34508"/>
    <lineage>
        <taxon>Eukaryota</taxon>
        <taxon>Metazoa</taxon>
        <taxon>Ecdysozoa</taxon>
        <taxon>Nematoda</taxon>
        <taxon>Chromadorea</taxon>
        <taxon>Rhabditida</taxon>
        <taxon>Tylenchina</taxon>
        <taxon>Panagrolaimomorpha</taxon>
        <taxon>Strongyloidoidea</taxon>
        <taxon>Steinernematidae</taxon>
        <taxon>Steinernema</taxon>
    </lineage>
</organism>
<protein>
    <submittedName>
        <fullName evidence="1">Uncharacterized protein</fullName>
    </submittedName>
</protein>
<evidence type="ECO:0000313" key="2">
    <source>
        <dbReference type="Proteomes" id="UP000298663"/>
    </source>
</evidence>